<organism evidence="2 3">
    <name type="scientific">Tripterygium wilfordii</name>
    <name type="common">Thunder God vine</name>
    <dbReference type="NCBI Taxonomy" id="458696"/>
    <lineage>
        <taxon>Eukaryota</taxon>
        <taxon>Viridiplantae</taxon>
        <taxon>Streptophyta</taxon>
        <taxon>Embryophyta</taxon>
        <taxon>Tracheophyta</taxon>
        <taxon>Spermatophyta</taxon>
        <taxon>Magnoliopsida</taxon>
        <taxon>eudicotyledons</taxon>
        <taxon>Gunneridae</taxon>
        <taxon>Pentapetalae</taxon>
        <taxon>rosids</taxon>
        <taxon>fabids</taxon>
        <taxon>Celastrales</taxon>
        <taxon>Celastraceae</taxon>
        <taxon>Tripterygium</taxon>
    </lineage>
</organism>
<dbReference type="SUPFAM" id="SSF81383">
    <property type="entry name" value="F-box domain"/>
    <property type="match status" value="1"/>
</dbReference>
<gene>
    <name evidence="2" type="ORF">HS088_TW10G00385</name>
</gene>
<dbReference type="InterPro" id="IPR006527">
    <property type="entry name" value="F-box-assoc_dom_typ1"/>
</dbReference>
<dbReference type="InterPro" id="IPR001810">
    <property type="entry name" value="F-box_dom"/>
</dbReference>
<dbReference type="Pfam" id="PF00646">
    <property type="entry name" value="F-box"/>
    <property type="match status" value="1"/>
</dbReference>
<dbReference type="NCBIfam" id="TIGR01640">
    <property type="entry name" value="F_box_assoc_1"/>
    <property type="match status" value="1"/>
</dbReference>
<dbReference type="Gene3D" id="1.20.1280.50">
    <property type="match status" value="1"/>
</dbReference>
<dbReference type="FunCoup" id="A0A7J7D533">
    <property type="interactions" value="63"/>
</dbReference>
<reference evidence="2 3" key="1">
    <citation type="journal article" date="2020" name="Nat. Commun.">
        <title>Genome of Tripterygium wilfordii and identification of cytochrome P450 involved in triptolide biosynthesis.</title>
        <authorList>
            <person name="Tu L."/>
            <person name="Su P."/>
            <person name="Zhang Z."/>
            <person name="Gao L."/>
            <person name="Wang J."/>
            <person name="Hu T."/>
            <person name="Zhou J."/>
            <person name="Zhang Y."/>
            <person name="Zhao Y."/>
            <person name="Liu Y."/>
            <person name="Song Y."/>
            <person name="Tong Y."/>
            <person name="Lu Y."/>
            <person name="Yang J."/>
            <person name="Xu C."/>
            <person name="Jia M."/>
            <person name="Peters R.J."/>
            <person name="Huang L."/>
            <person name="Gao W."/>
        </authorList>
    </citation>
    <scope>NUCLEOTIDE SEQUENCE [LARGE SCALE GENOMIC DNA]</scope>
    <source>
        <strain evidence="3">cv. XIE 37</strain>
        <tissue evidence="2">Leaf</tissue>
    </source>
</reference>
<evidence type="ECO:0000259" key="1">
    <source>
        <dbReference type="PROSITE" id="PS50181"/>
    </source>
</evidence>
<dbReference type="OrthoDB" id="5314306at2759"/>
<dbReference type="InterPro" id="IPR036047">
    <property type="entry name" value="F-box-like_dom_sf"/>
</dbReference>
<proteinExistence type="predicted"/>
<feature type="domain" description="F-box" evidence="1">
    <location>
        <begin position="14"/>
        <end position="59"/>
    </location>
</feature>
<dbReference type="CDD" id="cd22157">
    <property type="entry name" value="F-box_AtFBW1-like"/>
    <property type="match status" value="1"/>
</dbReference>
<dbReference type="InterPro" id="IPR050796">
    <property type="entry name" value="SCF_F-box_component"/>
</dbReference>
<dbReference type="EMBL" id="JAAARO010000010">
    <property type="protein sequence ID" value="KAF5741388.1"/>
    <property type="molecule type" value="Genomic_DNA"/>
</dbReference>
<comment type="caution">
    <text evidence="2">The sequence shown here is derived from an EMBL/GenBank/DDBJ whole genome shotgun (WGS) entry which is preliminary data.</text>
</comment>
<dbReference type="PANTHER" id="PTHR31672">
    <property type="entry name" value="BNACNNG10540D PROTEIN"/>
    <property type="match status" value="1"/>
</dbReference>
<name>A0A7J7D533_TRIWF</name>
<dbReference type="PANTHER" id="PTHR31672:SF13">
    <property type="entry name" value="F-BOX PROTEIN CPR30-LIKE"/>
    <property type="match status" value="1"/>
</dbReference>
<dbReference type="PROSITE" id="PS50181">
    <property type="entry name" value="FBOX"/>
    <property type="match status" value="1"/>
</dbReference>
<dbReference type="Pfam" id="PF07734">
    <property type="entry name" value="FBA_1"/>
    <property type="match status" value="1"/>
</dbReference>
<accession>A0A7J7D533</accession>
<dbReference type="SMART" id="SM00256">
    <property type="entry name" value="FBOX"/>
    <property type="match status" value="1"/>
</dbReference>
<evidence type="ECO:0000313" key="3">
    <source>
        <dbReference type="Proteomes" id="UP000593562"/>
    </source>
</evidence>
<dbReference type="InParanoid" id="A0A7J7D533"/>
<evidence type="ECO:0000313" key="2">
    <source>
        <dbReference type="EMBL" id="KAF5741388.1"/>
    </source>
</evidence>
<dbReference type="AlphaFoldDB" id="A0A7J7D533"/>
<sequence length="401" mass="45674">MAVAASRWQKLMQRSLSGNLPNEIVADILLRLPVKSLIRFTCVCKAWCTLCGDPKFTELQFKHGIANHRGCLLLRHLSDTEGQFVPWRTLNAGSYYIAAICGSLLCPEKHWKADEVFSLRNGGTFQEISKVEVPILSKTGHYSIVGSINGLICLIESHLTCPAFGLRIYLWNPATRECRALPEHYINQWNNLLLVLGVGFGYLSTTNDYKVVRIITAFNFETKVEVYSVSTDCWRSLETNIQCQMTQIYDYRSAVFMNQASHWVATDDANYSFILALDMVNETLYTLELPNDGGKRQSWHRKLAVLMESLLICIFDPSNMAGTWSIWVMKDYGVPESWTKLYKVGTETMIPAGLVDEGEFMLIKNSWLVSYDPILEKVKNLQVFHPTHLFRYIESLVSPRG</sequence>
<dbReference type="InterPro" id="IPR017451">
    <property type="entry name" value="F-box-assoc_interact_dom"/>
</dbReference>
<keyword evidence="3" id="KW-1185">Reference proteome</keyword>
<dbReference type="Proteomes" id="UP000593562">
    <property type="component" value="Unassembled WGS sequence"/>
</dbReference>
<protein>
    <submittedName>
        <fullName evidence="2">F-box/kelch-repeat protein</fullName>
    </submittedName>
</protein>